<evidence type="ECO:0000313" key="3">
    <source>
        <dbReference type="EnsemblProtists" id="EOD22396"/>
    </source>
</evidence>
<dbReference type="PANTHER" id="PTHR10093">
    <property type="entry name" value="IRON-SULFUR CLUSTER ASSEMBLY ENZYME NIFU HOMOLOG"/>
    <property type="match status" value="1"/>
</dbReference>
<proteinExistence type="predicted"/>
<dbReference type="EnsemblProtists" id="EOD22396">
    <property type="protein sequence ID" value="EOD22396"/>
    <property type="gene ID" value="EMIHUDRAFT_116797"/>
</dbReference>
<dbReference type="HOGENOM" id="CLU_1622072_0_0_1"/>
<dbReference type="GO" id="GO:0016226">
    <property type="term" value="P:iron-sulfur cluster assembly"/>
    <property type="evidence" value="ECO:0007669"/>
    <property type="project" value="InterPro"/>
</dbReference>
<dbReference type="KEGG" id="ehx:EMIHUDRAFT_116797"/>
<organism evidence="3 4">
    <name type="scientific">Emiliania huxleyi (strain CCMP1516)</name>
    <dbReference type="NCBI Taxonomy" id="280463"/>
    <lineage>
        <taxon>Eukaryota</taxon>
        <taxon>Haptista</taxon>
        <taxon>Haptophyta</taxon>
        <taxon>Prymnesiophyceae</taxon>
        <taxon>Isochrysidales</taxon>
        <taxon>Noelaerhabdaceae</taxon>
        <taxon>Emiliania</taxon>
    </lineage>
</organism>
<dbReference type="eggNOG" id="KOG3361">
    <property type="taxonomic scope" value="Eukaryota"/>
</dbReference>
<dbReference type="AlphaFoldDB" id="A0A0D3JFW1"/>
<feature type="domain" description="NIF system FeS cluster assembly NifU N-terminal" evidence="2">
    <location>
        <begin position="22"/>
        <end position="80"/>
    </location>
</feature>
<evidence type="ECO:0000256" key="1">
    <source>
        <dbReference type="SAM" id="MobiDB-lite"/>
    </source>
</evidence>
<dbReference type="Proteomes" id="UP000013827">
    <property type="component" value="Unassembled WGS sequence"/>
</dbReference>
<accession>A0A0D3JFW1</accession>
<feature type="region of interest" description="Disordered" evidence="1">
    <location>
        <begin position="138"/>
        <end position="164"/>
    </location>
</feature>
<dbReference type="GeneID" id="17267936"/>
<dbReference type="InterPro" id="IPR002871">
    <property type="entry name" value="NIF_FeS_clus_asmbl_NifU_N"/>
</dbReference>
<dbReference type="Pfam" id="PF01592">
    <property type="entry name" value="NifU_N"/>
    <property type="match status" value="1"/>
</dbReference>
<dbReference type="Gene3D" id="3.90.1010.10">
    <property type="match status" value="1"/>
</dbReference>
<dbReference type="GO" id="GO:0051536">
    <property type="term" value="F:iron-sulfur cluster binding"/>
    <property type="evidence" value="ECO:0007669"/>
    <property type="project" value="InterPro"/>
</dbReference>
<dbReference type="RefSeq" id="XP_005774825.1">
    <property type="nucleotide sequence ID" value="XM_005774768.1"/>
</dbReference>
<dbReference type="CDD" id="cd06664">
    <property type="entry name" value="IscU_like"/>
    <property type="match status" value="1"/>
</dbReference>
<dbReference type="GO" id="GO:0005506">
    <property type="term" value="F:iron ion binding"/>
    <property type="evidence" value="ECO:0007669"/>
    <property type="project" value="InterPro"/>
</dbReference>
<protein>
    <recommendedName>
        <fullName evidence="2">NIF system FeS cluster assembly NifU N-terminal domain-containing protein</fullName>
    </recommendedName>
</protein>
<dbReference type="PaxDb" id="2903-EOD22396"/>
<name>A0A0D3JFW1_EMIH1</name>
<dbReference type="SUPFAM" id="SSF82649">
    <property type="entry name" value="SufE/NifU"/>
    <property type="match status" value="1"/>
</dbReference>
<feature type="compositionally biased region" description="Acidic residues" evidence="1">
    <location>
        <begin position="139"/>
        <end position="158"/>
    </location>
</feature>
<keyword evidence="4" id="KW-1185">Reference proteome</keyword>
<reference evidence="3" key="2">
    <citation type="submission" date="2024-10" db="UniProtKB">
        <authorList>
            <consortium name="EnsemblProtists"/>
        </authorList>
    </citation>
    <scope>IDENTIFICATION</scope>
</reference>
<reference evidence="4" key="1">
    <citation type="journal article" date="2013" name="Nature">
        <title>Pan genome of the phytoplankton Emiliania underpins its global distribution.</title>
        <authorList>
            <person name="Read B.A."/>
            <person name="Kegel J."/>
            <person name="Klute M.J."/>
            <person name="Kuo A."/>
            <person name="Lefebvre S.C."/>
            <person name="Maumus F."/>
            <person name="Mayer C."/>
            <person name="Miller J."/>
            <person name="Monier A."/>
            <person name="Salamov A."/>
            <person name="Young J."/>
            <person name="Aguilar M."/>
            <person name="Claverie J.M."/>
            <person name="Frickenhaus S."/>
            <person name="Gonzalez K."/>
            <person name="Herman E.K."/>
            <person name="Lin Y.C."/>
            <person name="Napier J."/>
            <person name="Ogata H."/>
            <person name="Sarno A.F."/>
            <person name="Shmutz J."/>
            <person name="Schroeder D."/>
            <person name="de Vargas C."/>
            <person name="Verret F."/>
            <person name="von Dassow P."/>
            <person name="Valentin K."/>
            <person name="Van de Peer Y."/>
            <person name="Wheeler G."/>
            <person name="Dacks J.B."/>
            <person name="Delwiche C.F."/>
            <person name="Dyhrman S.T."/>
            <person name="Glockner G."/>
            <person name="John U."/>
            <person name="Richards T."/>
            <person name="Worden A.Z."/>
            <person name="Zhang X."/>
            <person name="Grigoriev I.V."/>
            <person name="Allen A.E."/>
            <person name="Bidle K."/>
            <person name="Borodovsky M."/>
            <person name="Bowler C."/>
            <person name="Brownlee C."/>
            <person name="Cock J.M."/>
            <person name="Elias M."/>
            <person name="Gladyshev V.N."/>
            <person name="Groth M."/>
            <person name="Guda C."/>
            <person name="Hadaegh A."/>
            <person name="Iglesias-Rodriguez M.D."/>
            <person name="Jenkins J."/>
            <person name="Jones B.M."/>
            <person name="Lawson T."/>
            <person name="Leese F."/>
            <person name="Lindquist E."/>
            <person name="Lobanov A."/>
            <person name="Lomsadze A."/>
            <person name="Malik S.B."/>
            <person name="Marsh M.E."/>
            <person name="Mackinder L."/>
            <person name="Mock T."/>
            <person name="Mueller-Roeber B."/>
            <person name="Pagarete A."/>
            <person name="Parker M."/>
            <person name="Probert I."/>
            <person name="Quesneville H."/>
            <person name="Raines C."/>
            <person name="Rensing S.A."/>
            <person name="Riano-Pachon D.M."/>
            <person name="Richier S."/>
            <person name="Rokitta S."/>
            <person name="Shiraiwa Y."/>
            <person name="Soanes D.M."/>
            <person name="van der Giezen M."/>
            <person name="Wahlund T.M."/>
            <person name="Williams B."/>
            <person name="Wilson W."/>
            <person name="Wolfe G."/>
            <person name="Wurch L.L."/>
        </authorList>
    </citation>
    <scope>NUCLEOTIDE SEQUENCE</scope>
</reference>
<evidence type="ECO:0000259" key="2">
    <source>
        <dbReference type="Pfam" id="PF01592"/>
    </source>
</evidence>
<sequence length="164" mass="18077">MLVRSLRPAPAALRLAVARRGYHKNIIDHYETPRNVGSFDKEDLDVGTGLVGAPACGDVMKLQLKIGKDGKIEDAVFKARVVADGKATYANQGKAKVGTVLYRVVWKDFPPDLVWYEPEDNLGEGYLKEYEARVAAEAAADEESAREDAELEELEEAEALARDE</sequence>
<evidence type="ECO:0000313" key="4">
    <source>
        <dbReference type="Proteomes" id="UP000013827"/>
    </source>
</evidence>
<dbReference type="STRING" id="2903.R1EHE4"/>